<feature type="region of interest" description="Disordered" evidence="1">
    <location>
        <begin position="153"/>
        <end position="199"/>
    </location>
</feature>
<dbReference type="InterPro" id="IPR001005">
    <property type="entry name" value="SANT/Myb"/>
</dbReference>
<feature type="domain" description="HTH myb-type" evidence="3">
    <location>
        <begin position="45"/>
        <end position="99"/>
    </location>
</feature>
<proteinExistence type="predicted"/>
<dbReference type="Pfam" id="PF13921">
    <property type="entry name" value="Myb_DNA-bind_6"/>
    <property type="match status" value="1"/>
</dbReference>
<name>A0ABQ7GPG2_DUNSA</name>
<dbReference type="Gene3D" id="1.10.10.60">
    <property type="entry name" value="Homeodomain-like"/>
    <property type="match status" value="2"/>
</dbReference>
<feature type="compositionally biased region" description="Low complexity" evidence="1">
    <location>
        <begin position="751"/>
        <end position="763"/>
    </location>
</feature>
<evidence type="ECO:0000259" key="3">
    <source>
        <dbReference type="PROSITE" id="PS51294"/>
    </source>
</evidence>
<feature type="compositionally biased region" description="Basic and acidic residues" evidence="1">
    <location>
        <begin position="552"/>
        <end position="565"/>
    </location>
</feature>
<feature type="domain" description="Myb-like" evidence="2">
    <location>
        <begin position="52"/>
        <end position="95"/>
    </location>
</feature>
<dbReference type="InterPro" id="IPR017930">
    <property type="entry name" value="Myb_dom"/>
</dbReference>
<dbReference type="PROSITE" id="PS50090">
    <property type="entry name" value="MYB_LIKE"/>
    <property type="match status" value="2"/>
</dbReference>
<dbReference type="SUPFAM" id="SSF46689">
    <property type="entry name" value="Homeodomain-like"/>
    <property type="match status" value="1"/>
</dbReference>
<dbReference type="Pfam" id="PF00249">
    <property type="entry name" value="Myb_DNA-binding"/>
    <property type="match status" value="1"/>
</dbReference>
<keyword evidence="5" id="KW-1185">Reference proteome</keyword>
<sequence length="763" mass="80297">RLVGEHGENKWGQVCDELNALFPGCHRTSKQCREKWNYQLCPSARKGHPGMPWTAAEELILVRAHQEQGNRWSEISKLLPERTETNVKNHWNTALRRKHPARCIDNQVSILDQYQHNFGFKSFTAEALRGLNCIGLCGLSQTSSLTEMDPITNGMTRSAHTTPGRTLVEDLPSPSKLSGAAAPRPDATSTPSTTGQAGTLHTEIPRIPFMGPPAAAHGTPAGARSSFFASSTAQGGAATAVSHAVLPQGNMHQAASMAVGLRGLNPLDEQHRPHGISVPPGWWQGSGCAAKEAAAVIGTPASKLAEPAGVGTGGESPITPMHAAELAAGKAGMDGRKEGQGGKGVAGAHEGERISRAEAEVQSGTLVGEVGAAHAAWQVGGGRSEALMLQNGVQRSESPGPRDGVVQGQEVAVRRGSRARRSVQRSESPGPRDGNAQGQEIAVRRGARARRGVHRSESPGPRDSVVQGQEVAVRRGARARRGVQRSQSPGPKDGNAQGQEIAMRRGARARRSVQRSESPGPKDGIAQSQEMAVRRGARARRSMQRSESPGPEDGHAQGKGEKSMHDGMQPLAAEFRGASHHPSAASAAAATAAGEEQLEEEEEAGILEAAGILQALQGLGGGFEDGVELGALQEKSLSEAEGAGECEAEERGQKEDGEEDMEGVEEGGGEEEEEGSAPADSRHKQGNKRSSNVAAGPSEEVDSMFGRGKRQRTNKGALQLLQQPCRRSHAAWAPRQAAALRGGGKPRGRPPKSLGPSRSKGKK</sequence>
<feature type="compositionally biased region" description="Polar residues" evidence="1">
    <location>
        <begin position="153"/>
        <end position="164"/>
    </location>
</feature>
<dbReference type="PROSITE" id="PS51294">
    <property type="entry name" value="HTH_MYB"/>
    <property type="match status" value="2"/>
</dbReference>
<dbReference type="CDD" id="cd00167">
    <property type="entry name" value="SANT"/>
    <property type="match status" value="2"/>
</dbReference>
<evidence type="ECO:0000259" key="2">
    <source>
        <dbReference type="PROSITE" id="PS50090"/>
    </source>
</evidence>
<gene>
    <name evidence="4" type="ORF">DUNSADRAFT_5882</name>
</gene>
<dbReference type="InterPro" id="IPR050560">
    <property type="entry name" value="MYB_TF"/>
</dbReference>
<evidence type="ECO:0000313" key="5">
    <source>
        <dbReference type="Proteomes" id="UP000815325"/>
    </source>
</evidence>
<feature type="compositionally biased region" description="Polar residues" evidence="1">
    <location>
        <begin position="187"/>
        <end position="199"/>
    </location>
</feature>
<feature type="domain" description="HTH myb-type" evidence="3">
    <location>
        <begin position="1"/>
        <end position="44"/>
    </location>
</feature>
<dbReference type="PANTHER" id="PTHR45614:SF232">
    <property type="entry name" value="TRANSCRIPTION FACTOR MYB3R-2"/>
    <property type="match status" value="1"/>
</dbReference>
<dbReference type="InterPro" id="IPR009057">
    <property type="entry name" value="Homeodomain-like_sf"/>
</dbReference>
<feature type="region of interest" description="Disordered" evidence="1">
    <location>
        <begin position="394"/>
        <end position="605"/>
    </location>
</feature>
<feature type="region of interest" description="Disordered" evidence="1">
    <location>
        <begin position="630"/>
        <end position="763"/>
    </location>
</feature>
<feature type="non-terminal residue" evidence="4">
    <location>
        <position position="1"/>
    </location>
</feature>
<feature type="domain" description="Myb-like" evidence="2">
    <location>
        <begin position="1"/>
        <end position="40"/>
    </location>
</feature>
<dbReference type="EMBL" id="MU069658">
    <property type="protein sequence ID" value="KAF5836496.1"/>
    <property type="molecule type" value="Genomic_DNA"/>
</dbReference>
<dbReference type="Proteomes" id="UP000815325">
    <property type="component" value="Unassembled WGS sequence"/>
</dbReference>
<feature type="compositionally biased region" description="Low complexity" evidence="1">
    <location>
        <begin position="730"/>
        <end position="740"/>
    </location>
</feature>
<organism evidence="4 5">
    <name type="scientific">Dunaliella salina</name>
    <name type="common">Green alga</name>
    <name type="synonym">Protococcus salinus</name>
    <dbReference type="NCBI Taxonomy" id="3046"/>
    <lineage>
        <taxon>Eukaryota</taxon>
        <taxon>Viridiplantae</taxon>
        <taxon>Chlorophyta</taxon>
        <taxon>core chlorophytes</taxon>
        <taxon>Chlorophyceae</taxon>
        <taxon>CS clade</taxon>
        <taxon>Chlamydomonadales</taxon>
        <taxon>Dunaliellaceae</taxon>
        <taxon>Dunaliella</taxon>
    </lineage>
</organism>
<comment type="caution">
    <text evidence="4">The sequence shown here is derived from an EMBL/GenBank/DDBJ whole genome shotgun (WGS) entry which is preliminary data.</text>
</comment>
<reference evidence="4" key="1">
    <citation type="submission" date="2017-08" db="EMBL/GenBank/DDBJ databases">
        <authorList>
            <person name="Polle J.E."/>
            <person name="Barry K."/>
            <person name="Cushman J."/>
            <person name="Schmutz J."/>
            <person name="Tran D."/>
            <person name="Hathwaick L.T."/>
            <person name="Yim W.C."/>
            <person name="Jenkins J."/>
            <person name="Mckie-Krisberg Z.M."/>
            <person name="Prochnik S."/>
            <person name="Lindquist E."/>
            <person name="Dockter R.B."/>
            <person name="Adam C."/>
            <person name="Molina H."/>
            <person name="Bunkerborg J."/>
            <person name="Jin E."/>
            <person name="Buchheim M."/>
            <person name="Magnuson J."/>
        </authorList>
    </citation>
    <scope>NUCLEOTIDE SEQUENCE</scope>
    <source>
        <strain evidence="4">CCAP 19/18</strain>
    </source>
</reference>
<feature type="compositionally biased region" description="Acidic residues" evidence="1">
    <location>
        <begin position="596"/>
        <end position="605"/>
    </location>
</feature>
<dbReference type="PANTHER" id="PTHR45614">
    <property type="entry name" value="MYB PROTEIN-RELATED"/>
    <property type="match status" value="1"/>
</dbReference>
<evidence type="ECO:0000256" key="1">
    <source>
        <dbReference type="SAM" id="MobiDB-lite"/>
    </source>
</evidence>
<dbReference type="SMART" id="SM00717">
    <property type="entry name" value="SANT"/>
    <property type="match status" value="2"/>
</dbReference>
<evidence type="ECO:0000313" key="4">
    <source>
        <dbReference type="EMBL" id="KAF5836496.1"/>
    </source>
</evidence>
<protein>
    <submittedName>
        <fullName evidence="4">Uncharacterized protein</fullName>
    </submittedName>
</protein>
<feature type="compositionally biased region" description="Acidic residues" evidence="1">
    <location>
        <begin position="656"/>
        <end position="675"/>
    </location>
</feature>
<feature type="compositionally biased region" description="Low complexity" evidence="1">
    <location>
        <begin position="584"/>
        <end position="595"/>
    </location>
</feature>
<accession>A0ABQ7GPG2</accession>